<comment type="caution">
    <text evidence="2">The sequence shown here is derived from an EMBL/GenBank/DDBJ whole genome shotgun (WGS) entry which is preliminary data.</text>
</comment>
<sequence length="137" mass="16249">MEKFNQITIRSLRSDHGTEFKNNVLDQFIVSKGISQNFSSVRTPQQNGVAERRNHMLIEAVRSMLIESRHSIQFWAEAVNTACYTQNRSLIVKRFKKTPYELFRGRKPNICNTYFPKYRLKKYLKINHFEVPKLISH</sequence>
<dbReference type="Gene3D" id="3.30.420.10">
    <property type="entry name" value="Ribonuclease H-like superfamily/Ribonuclease H"/>
    <property type="match status" value="1"/>
</dbReference>
<dbReference type="AlphaFoldDB" id="A0AA38W0K5"/>
<reference evidence="2" key="1">
    <citation type="submission" date="2023-03" db="EMBL/GenBank/DDBJ databases">
        <title>Chromosome-scale reference genome and RAD-based genetic map of yellow starthistle (Centaurea solstitialis) reveal putative structural variation and QTLs associated with invader traits.</title>
        <authorList>
            <person name="Reatini B."/>
            <person name="Cang F.A."/>
            <person name="Jiang Q."/>
            <person name="Mckibben M.T.W."/>
            <person name="Barker M.S."/>
            <person name="Rieseberg L.H."/>
            <person name="Dlugosch K.M."/>
        </authorList>
    </citation>
    <scope>NUCLEOTIDE SEQUENCE</scope>
    <source>
        <strain evidence="2">CAN-66</strain>
        <tissue evidence="2">Leaf</tissue>
    </source>
</reference>
<feature type="domain" description="Integrase catalytic" evidence="1">
    <location>
        <begin position="1"/>
        <end position="107"/>
    </location>
</feature>
<organism evidence="2 3">
    <name type="scientific">Centaurea solstitialis</name>
    <name type="common">yellow star-thistle</name>
    <dbReference type="NCBI Taxonomy" id="347529"/>
    <lineage>
        <taxon>Eukaryota</taxon>
        <taxon>Viridiplantae</taxon>
        <taxon>Streptophyta</taxon>
        <taxon>Embryophyta</taxon>
        <taxon>Tracheophyta</taxon>
        <taxon>Spermatophyta</taxon>
        <taxon>Magnoliopsida</taxon>
        <taxon>eudicotyledons</taxon>
        <taxon>Gunneridae</taxon>
        <taxon>Pentapetalae</taxon>
        <taxon>asterids</taxon>
        <taxon>campanulids</taxon>
        <taxon>Asterales</taxon>
        <taxon>Asteraceae</taxon>
        <taxon>Carduoideae</taxon>
        <taxon>Cardueae</taxon>
        <taxon>Centaureinae</taxon>
        <taxon>Centaurea</taxon>
    </lineage>
</organism>
<dbReference type="InterPro" id="IPR012337">
    <property type="entry name" value="RNaseH-like_sf"/>
</dbReference>
<gene>
    <name evidence="2" type="ORF">OSB04_024379</name>
</gene>
<evidence type="ECO:0000313" key="3">
    <source>
        <dbReference type="Proteomes" id="UP001172457"/>
    </source>
</evidence>
<dbReference type="SUPFAM" id="SSF53098">
    <property type="entry name" value="Ribonuclease H-like"/>
    <property type="match status" value="1"/>
</dbReference>
<evidence type="ECO:0000259" key="1">
    <source>
        <dbReference type="PROSITE" id="PS50994"/>
    </source>
</evidence>
<proteinExistence type="predicted"/>
<accession>A0AA38W0K5</accession>
<dbReference type="PANTHER" id="PTHR42648">
    <property type="entry name" value="TRANSPOSASE, PUTATIVE-RELATED"/>
    <property type="match status" value="1"/>
</dbReference>
<dbReference type="PANTHER" id="PTHR42648:SF32">
    <property type="entry name" value="RIBONUCLEASE H-LIKE DOMAIN, GAG-PRE-INTEGRASE DOMAIN PROTEIN-RELATED"/>
    <property type="match status" value="1"/>
</dbReference>
<dbReference type="EMBL" id="JARYMX010000006">
    <property type="protein sequence ID" value="KAJ9544672.1"/>
    <property type="molecule type" value="Genomic_DNA"/>
</dbReference>
<dbReference type="Proteomes" id="UP001172457">
    <property type="component" value="Chromosome 6"/>
</dbReference>
<protein>
    <recommendedName>
        <fullName evidence="1">Integrase catalytic domain-containing protein</fullName>
    </recommendedName>
</protein>
<dbReference type="InterPro" id="IPR039537">
    <property type="entry name" value="Retrotran_Ty1/copia-like"/>
</dbReference>
<keyword evidence="3" id="KW-1185">Reference proteome</keyword>
<dbReference type="InterPro" id="IPR036397">
    <property type="entry name" value="RNaseH_sf"/>
</dbReference>
<dbReference type="GO" id="GO:0003676">
    <property type="term" value="F:nucleic acid binding"/>
    <property type="evidence" value="ECO:0007669"/>
    <property type="project" value="InterPro"/>
</dbReference>
<dbReference type="GO" id="GO:0015074">
    <property type="term" value="P:DNA integration"/>
    <property type="evidence" value="ECO:0007669"/>
    <property type="project" value="InterPro"/>
</dbReference>
<dbReference type="InterPro" id="IPR001584">
    <property type="entry name" value="Integrase_cat-core"/>
</dbReference>
<dbReference type="PROSITE" id="PS50994">
    <property type="entry name" value="INTEGRASE"/>
    <property type="match status" value="1"/>
</dbReference>
<evidence type="ECO:0000313" key="2">
    <source>
        <dbReference type="EMBL" id="KAJ9544672.1"/>
    </source>
</evidence>
<name>A0AA38W0K5_9ASTR</name>